<proteinExistence type="predicted"/>
<evidence type="ECO:0000313" key="1">
    <source>
        <dbReference type="EMBL" id="UNI23869.1"/>
    </source>
</evidence>
<gene>
    <name evidence="1" type="ORF">JDV02_009662</name>
</gene>
<dbReference type="PANTHER" id="PTHR21310:SF37">
    <property type="entry name" value="AMINOGLYCOSIDE PHOSPHOTRANSFERASE DOMAIN-CONTAINING PROTEIN"/>
    <property type="match status" value="1"/>
</dbReference>
<sequence>MPLKLRYVRMLKDDLAWEKSDEQVDAWERALHNAETYRAIGILILKYRPGDPLELHRPIRGGYNIIFRLQYKDGSSAVMRIPHKGAVKFPDEKVGYEVATMRYVAANTTIPVPHIYHHGTGAENPTGLGPFIIMDYIEHERTMSDALNDPLLQPDESHILNSNISEPILELLYGQMANIMLQLSMLSFPRIGSLLQDEHGDISVAGRPLIQNMNSLVEFASVPPTWLPSQPYSTSKEWYTAMADMHMMQATFQRNDTILDEDDARDKFVARRLFQRAATSGRLYVEVDDPNDETSGTGFLLYSEDLRPSNVLIDEKLRVVGVIDWEFAYAAPAQFSFDPPWWLLLKSPEYWPDGYSSWIEACRPRFETFLGALEREEKLLGARSSLLGCPGGVSLSQRMRRRWEDQSWLVNYASRNSWAFDFIFWRYIDQSHYGPNEDGDHRARLGLLGSEELSVMDDFVKLKMEELKTRALVVPESRDDAAVTLILKVMT</sequence>
<dbReference type="GeneID" id="72071607"/>
<dbReference type="OrthoDB" id="5412996at2759"/>
<dbReference type="Proteomes" id="UP000829364">
    <property type="component" value="Chromosome 10"/>
</dbReference>
<dbReference type="PANTHER" id="PTHR21310">
    <property type="entry name" value="AMINOGLYCOSIDE PHOSPHOTRANSFERASE-RELATED-RELATED"/>
    <property type="match status" value="1"/>
</dbReference>
<dbReference type="InterPro" id="IPR051678">
    <property type="entry name" value="AGP_Transferase"/>
</dbReference>
<dbReference type="InterPro" id="IPR011009">
    <property type="entry name" value="Kinase-like_dom_sf"/>
</dbReference>
<dbReference type="KEGG" id="ptkz:JDV02_009662"/>
<evidence type="ECO:0008006" key="3">
    <source>
        <dbReference type="Google" id="ProtNLM"/>
    </source>
</evidence>
<dbReference type="Gene3D" id="3.30.200.20">
    <property type="entry name" value="Phosphorylase Kinase, domain 1"/>
    <property type="match status" value="1"/>
</dbReference>
<dbReference type="AlphaFoldDB" id="A0A9Q8VGF4"/>
<keyword evidence="2" id="KW-1185">Reference proteome</keyword>
<dbReference type="EMBL" id="CP086363">
    <property type="protein sequence ID" value="UNI23869.1"/>
    <property type="molecule type" value="Genomic_DNA"/>
</dbReference>
<name>A0A9Q8VGF4_9HYPO</name>
<protein>
    <recommendedName>
        <fullName evidence="3">Phosphotransferase family protein</fullName>
    </recommendedName>
</protein>
<evidence type="ECO:0000313" key="2">
    <source>
        <dbReference type="Proteomes" id="UP000829364"/>
    </source>
</evidence>
<dbReference type="RefSeq" id="XP_047847350.1">
    <property type="nucleotide sequence ID" value="XM_047991338.1"/>
</dbReference>
<reference evidence="1" key="1">
    <citation type="submission" date="2021-11" db="EMBL/GenBank/DDBJ databases">
        <title>Purpureocillium_takamizusanense_genome.</title>
        <authorList>
            <person name="Nguyen N.-H."/>
        </authorList>
    </citation>
    <scope>NUCLEOTIDE SEQUENCE</scope>
    <source>
        <strain evidence="1">PT3</strain>
    </source>
</reference>
<dbReference type="SUPFAM" id="SSF56112">
    <property type="entry name" value="Protein kinase-like (PK-like)"/>
    <property type="match status" value="1"/>
</dbReference>
<accession>A0A9Q8VGF4</accession>
<organism evidence="1 2">
    <name type="scientific">Purpureocillium takamizusanense</name>
    <dbReference type="NCBI Taxonomy" id="2060973"/>
    <lineage>
        <taxon>Eukaryota</taxon>
        <taxon>Fungi</taxon>
        <taxon>Dikarya</taxon>
        <taxon>Ascomycota</taxon>
        <taxon>Pezizomycotina</taxon>
        <taxon>Sordariomycetes</taxon>
        <taxon>Hypocreomycetidae</taxon>
        <taxon>Hypocreales</taxon>
        <taxon>Ophiocordycipitaceae</taxon>
        <taxon>Purpureocillium</taxon>
    </lineage>
</organism>